<feature type="compositionally biased region" description="Polar residues" evidence="1">
    <location>
        <begin position="519"/>
        <end position="533"/>
    </location>
</feature>
<name>A0ABD3PNQ8_9STRA</name>
<evidence type="ECO:0000313" key="3">
    <source>
        <dbReference type="Proteomes" id="UP001516023"/>
    </source>
</evidence>
<feature type="compositionally biased region" description="Basic and acidic residues" evidence="1">
    <location>
        <begin position="406"/>
        <end position="416"/>
    </location>
</feature>
<sequence length="720" mass="80616">MKFCGPVHSHHAFGVNRHCDPVKPPEEAVEEDNAPHRQRHCSPSSPRRSSLDTGSVSPTSSMPPSTSRLEINRSSRSTRRESSDDKDDSRRVRGRSSHHKERPSKSSARGESMSRFSSQHQFIDPACPFDVNGYCVVHKDVHMAKLNADGWKVLREECPKCLAMPRRPVSRKIKESKNTSRHGSDLSGNSTDRTESSTLDEDFDSPPQSSSRRRGSRAHQDVRNSGNSFYSIDESREVSSGRMALQTYNHDEQEVRKSGHSFYAGEESKGTSSRRTSSRVSYRDEQADVRRSGNSFYSIDESSQANSRHRAHRENNHSELVVRKAVSSFYSTDSRNEEKCRSRKNRGHDGNESCEDDASYSSGSRRGRERRTSHQGREGSARSKSIGRIPRSCSRGALSRVSRSSRKGDHQSDKHIARAKPRVICVNGVPFDKNGCCFLHPHVKLASKKLLGGWKVHHTFCKACAVESEYNDDQSSAVSSRSGYSSRRTSRSEYSECSNGTSKRSQSRGSRSVAESVRSYGSTMSAGSWTSNQSRKRVQKNDDSFLPLDADGFCTHHPDVQLAKLGKHGDWKVLMDFCPECAEASLMIGGAVGSKSRKQSSSKSVSSRRDCDEASAKSSRSNLSERTFVEKMPYIDNDGKPGHYTGYLNIDGKPNGRGKMKYVDGKKFDGIWREGNQIHGKVSYKKSTGAKSRKTSGKDNREKKHRERPSRRSSDDKRFQ</sequence>
<evidence type="ECO:0000313" key="2">
    <source>
        <dbReference type="EMBL" id="KAL3787965.1"/>
    </source>
</evidence>
<feature type="compositionally biased region" description="Basic and acidic residues" evidence="1">
    <location>
        <begin position="710"/>
        <end position="720"/>
    </location>
</feature>
<feature type="compositionally biased region" description="Basic and acidic residues" evidence="1">
    <location>
        <begin position="70"/>
        <end position="91"/>
    </location>
</feature>
<feature type="region of interest" description="Disordered" evidence="1">
    <location>
        <begin position="169"/>
        <end position="416"/>
    </location>
</feature>
<feature type="region of interest" description="Disordered" evidence="1">
    <location>
        <begin position="674"/>
        <end position="720"/>
    </location>
</feature>
<feature type="compositionally biased region" description="Polar residues" evidence="1">
    <location>
        <begin position="292"/>
        <end position="306"/>
    </location>
</feature>
<feature type="compositionally biased region" description="Low complexity" evidence="1">
    <location>
        <begin position="42"/>
        <end position="67"/>
    </location>
</feature>
<dbReference type="Proteomes" id="UP001516023">
    <property type="component" value="Unassembled WGS sequence"/>
</dbReference>
<organism evidence="2 3">
    <name type="scientific">Cyclotella cryptica</name>
    <dbReference type="NCBI Taxonomy" id="29204"/>
    <lineage>
        <taxon>Eukaryota</taxon>
        <taxon>Sar</taxon>
        <taxon>Stramenopiles</taxon>
        <taxon>Ochrophyta</taxon>
        <taxon>Bacillariophyta</taxon>
        <taxon>Coscinodiscophyceae</taxon>
        <taxon>Thalassiosirophycidae</taxon>
        <taxon>Stephanodiscales</taxon>
        <taxon>Stephanodiscaceae</taxon>
        <taxon>Cyclotella</taxon>
    </lineage>
</organism>
<feature type="region of interest" description="Disordered" evidence="1">
    <location>
        <begin position="1"/>
        <end position="117"/>
    </location>
</feature>
<keyword evidence="3" id="KW-1185">Reference proteome</keyword>
<protein>
    <submittedName>
        <fullName evidence="2">Uncharacterized protein</fullName>
    </submittedName>
</protein>
<reference evidence="2 3" key="1">
    <citation type="journal article" date="2020" name="G3 (Bethesda)">
        <title>Improved Reference Genome for Cyclotella cryptica CCMP332, a Model for Cell Wall Morphogenesis, Salinity Adaptation, and Lipid Production in Diatoms (Bacillariophyta).</title>
        <authorList>
            <person name="Roberts W.R."/>
            <person name="Downey K.M."/>
            <person name="Ruck E.C."/>
            <person name="Traller J.C."/>
            <person name="Alverson A.J."/>
        </authorList>
    </citation>
    <scope>NUCLEOTIDE SEQUENCE [LARGE SCALE GENOMIC DNA]</scope>
    <source>
        <strain evidence="2 3">CCMP332</strain>
    </source>
</reference>
<feature type="compositionally biased region" description="Basic residues" evidence="1">
    <location>
        <begin position="92"/>
        <end position="102"/>
    </location>
</feature>
<proteinExistence type="predicted"/>
<feature type="compositionally biased region" description="Basic and acidic residues" evidence="1">
    <location>
        <begin position="172"/>
        <end position="184"/>
    </location>
</feature>
<feature type="compositionally biased region" description="Basic and acidic residues" evidence="1">
    <location>
        <begin position="17"/>
        <end position="26"/>
    </location>
</feature>
<feature type="compositionally biased region" description="Basic and acidic residues" evidence="1">
    <location>
        <begin position="281"/>
        <end position="291"/>
    </location>
</feature>
<feature type="compositionally biased region" description="Polar residues" evidence="1">
    <location>
        <begin position="499"/>
        <end position="510"/>
    </location>
</feature>
<feature type="compositionally biased region" description="Polar residues" evidence="1">
    <location>
        <begin position="105"/>
        <end position="117"/>
    </location>
</feature>
<feature type="compositionally biased region" description="Basic and acidic residues" evidence="1">
    <location>
        <begin position="370"/>
        <end position="381"/>
    </location>
</feature>
<dbReference type="EMBL" id="JABMIG020000165">
    <property type="protein sequence ID" value="KAL3787965.1"/>
    <property type="molecule type" value="Genomic_DNA"/>
</dbReference>
<feature type="region of interest" description="Disordered" evidence="1">
    <location>
        <begin position="475"/>
        <end position="540"/>
    </location>
</feature>
<accession>A0ABD3PNQ8</accession>
<gene>
    <name evidence="2" type="ORF">HJC23_002890</name>
</gene>
<feature type="region of interest" description="Disordered" evidence="1">
    <location>
        <begin position="592"/>
        <end position="625"/>
    </location>
</feature>
<evidence type="ECO:0000256" key="1">
    <source>
        <dbReference type="SAM" id="MobiDB-lite"/>
    </source>
</evidence>
<feature type="compositionally biased region" description="Low complexity" evidence="1">
    <location>
        <begin position="475"/>
        <end position="487"/>
    </location>
</feature>
<feature type="compositionally biased region" description="Low complexity" evidence="1">
    <location>
        <begin position="271"/>
        <end position="280"/>
    </location>
</feature>
<comment type="caution">
    <text evidence="2">The sequence shown here is derived from an EMBL/GenBank/DDBJ whole genome shotgun (WGS) entry which is preliminary data.</text>
</comment>
<dbReference type="AlphaFoldDB" id="A0ABD3PNQ8"/>
<feature type="compositionally biased region" description="Polar residues" evidence="1">
    <location>
        <begin position="616"/>
        <end position="625"/>
    </location>
</feature>
<feature type="compositionally biased region" description="Basic and acidic residues" evidence="1">
    <location>
        <begin position="313"/>
        <end position="322"/>
    </location>
</feature>